<organism evidence="1">
    <name type="scientific">Salmonella enterica</name>
    <name type="common">Salmonella choleraesuis</name>
    <dbReference type="NCBI Taxonomy" id="28901"/>
    <lineage>
        <taxon>Bacteria</taxon>
        <taxon>Pseudomonadati</taxon>
        <taxon>Pseudomonadota</taxon>
        <taxon>Gammaproteobacteria</taxon>
        <taxon>Enterobacterales</taxon>
        <taxon>Enterobacteriaceae</taxon>
        <taxon>Salmonella</taxon>
    </lineage>
</organism>
<evidence type="ECO:0000313" key="1">
    <source>
        <dbReference type="EMBL" id="EBS8258351.1"/>
    </source>
</evidence>
<dbReference type="AlphaFoldDB" id="A0A5V0SW04"/>
<reference evidence="1" key="1">
    <citation type="submission" date="2018-07" db="EMBL/GenBank/DDBJ databases">
        <authorList>
            <consortium name="PulseNet: The National Subtyping Network for Foodborne Disease Surveillance"/>
            <person name="Tarr C.L."/>
            <person name="Trees E."/>
            <person name="Katz L.S."/>
            <person name="Carleton-Romer H.A."/>
            <person name="Stroika S."/>
            <person name="Kucerova Z."/>
            <person name="Roache K.F."/>
            <person name="Sabol A.L."/>
            <person name="Besser J."/>
            <person name="Gerner-Smidt P."/>
        </authorList>
    </citation>
    <scope>NUCLEOTIDE SEQUENCE</scope>
    <source>
        <strain evidence="1">PNUSAS016316</strain>
    </source>
</reference>
<comment type="caution">
    <text evidence="1">The sequence shown here is derived from an EMBL/GenBank/DDBJ whole genome shotgun (WGS) entry which is preliminary data.</text>
</comment>
<name>A0A5V0SW04_SALER</name>
<proteinExistence type="predicted"/>
<protein>
    <recommendedName>
        <fullName evidence="2">Lipoprotein</fullName>
    </recommendedName>
</protein>
<gene>
    <name evidence="1" type="ORF">CEZ54_14720</name>
</gene>
<accession>A0A5V0SW04</accession>
<sequence>MRYLWVSAVALVLVTGCSTKNYGRQGELTQYEKETMSCREIELEEAKVHGFLQHVDKESQFDGRSVLSFLGDFGIGNTMEKNSALESANTRLSQLQLLRIKNGCTPGVSKTPSNT</sequence>
<dbReference type="PROSITE" id="PS51257">
    <property type="entry name" value="PROKAR_LIPOPROTEIN"/>
    <property type="match status" value="1"/>
</dbReference>
<dbReference type="EMBL" id="AAGWTA010000019">
    <property type="protein sequence ID" value="EBS8258351.1"/>
    <property type="molecule type" value="Genomic_DNA"/>
</dbReference>
<evidence type="ECO:0008006" key="2">
    <source>
        <dbReference type="Google" id="ProtNLM"/>
    </source>
</evidence>